<dbReference type="EMBL" id="AB976525">
    <property type="protein sequence ID" value="BAS50201.1"/>
    <property type="molecule type" value="mRNA"/>
</dbReference>
<evidence type="ECO:0000256" key="1">
    <source>
        <dbReference type="ARBA" id="ARBA00004123"/>
    </source>
</evidence>
<dbReference type="InterPro" id="IPR009071">
    <property type="entry name" value="HMG_box_dom"/>
</dbReference>
<proteinExistence type="evidence at transcript level"/>
<dbReference type="InterPro" id="IPR050140">
    <property type="entry name" value="SRY-related_HMG-box_TF-like"/>
</dbReference>
<gene>
    <name evidence="7" type="primary">EflSoxB1</name>
</gene>
<keyword evidence="2 4" id="KW-0238">DNA-binding</keyword>
<organism evidence="7">
    <name type="scientific">Ephydatia fluviatilis</name>
    <dbReference type="NCBI Taxonomy" id="31330"/>
    <lineage>
        <taxon>Eukaryota</taxon>
        <taxon>Metazoa</taxon>
        <taxon>Porifera</taxon>
        <taxon>Demospongiae</taxon>
        <taxon>Heteroscleromorpha</taxon>
        <taxon>Spongillida</taxon>
        <taxon>Spongillidae</taxon>
        <taxon>Ephydatia</taxon>
    </lineage>
</organism>
<reference evidence="7" key="1">
    <citation type="journal article" date="2015" name="Curr. Biol.">
        <title>Dynamic Transport and Cementation of Skeletal Elements Build Up the Pole-and-Beam Structured Skeleton of Sponges.</title>
        <authorList>
            <person name="Nakayama S."/>
            <person name="Arima K."/>
            <person name="Kawai K."/>
            <person name="Mohri K."/>
            <person name="Inui C."/>
            <person name="Sugano W."/>
            <person name="Koba H."/>
            <person name="Tamada K."/>
            <person name="Nakata Y.J."/>
            <person name="Kishimoto K."/>
            <person name="Arai-Shindo M."/>
            <person name="Kojima C."/>
            <person name="Matsumoto T."/>
            <person name="Fujimori T."/>
            <person name="Agata K."/>
            <person name="Funayama N."/>
        </authorList>
    </citation>
    <scope>NUCLEOTIDE SEQUENCE</scope>
    <source>
        <tissue evidence="7">Whole juvenile sponges hatched</tissue>
    </source>
</reference>
<dbReference type="InterPro" id="IPR036910">
    <property type="entry name" value="HMG_box_dom_sf"/>
</dbReference>
<dbReference type="GO" id="GO:0005634">
    <property type="term" value="C:nucleus"/>
    <property type="evidence" value="ECO:0007669"/>
    <property type="project" value="UniProtKB-SubCell"/>
</dbReference>
<dbReference type="Pfam" id="PF00505">
    <property type="entry name" value="HMG_box"/>
    <property type="match status" value="1"/>
</dbReference>
<dbReference type="GO" id="GO:0000122">
    <property type="term" value="P:negative regulation of transcription by RNA polymerase II"/>
    <property type="evidence" value="ECO:0007669"/>
    <property type="project" value="TreeGrafter"/>
</dbReference>
<feature type="domain" description="HMG box" evidence="6">
    <location>
        <begin position="87"/>
        <end position="155"/>
    </location>
</feature>
<dbReference type="GO" id="GO:0001228">
    <property type="term" value="F:DNA-binding transcription activator activity, RNA polymerase II-specific"/>
    <property type="evidence" value="ECO:0007669"/>
    <property type="project" value="TreeGrafter"/>
</dbReference>
<dbReference type="AlphaFoldDB" id="A0A0M4V9M5"/>
<evidence type="ECO:0000256" key="5">
    <source>
        <dbReference type="SAM" id="MobiDB-lite"/>
    </source>
</evidence>
<accession>A0A0M4V9M5</accession>
<dbReference type="FunFam" id="1.10.30.10:FF:000002">
    <property type="entry name" value="transcription factor Sox-2"/>
    <property type="match status" value="1"/>
</dbReference>
<dbReference type="PANTHER" id="PTHR10270">
    <property type="entry name" value="SOX TRANSCRIPTION FACTOR"/>
    <property type="match status" value="1"/>
</dbReference>
<dbReference type="SUPFAM" id="SSF47095">
    <property type="entry name" value="HMG-box"/>
    <property type="match status" value="1"/>
</dbReference>
<evidence type="ECO:0000313" key="7">
    <source>
        <dbReference type="EMBL" id="BAS50201.1"/>
    </source>
</evidence>
<protein>
    <submittedName>
        <fullName evidence="7">Transcriptional factor</fullName>
    </submittedName>
</protein>
<dbReference type="Gene3D" id="1.10.30.10">
    <property type="entry name" value="High mobility group box domain"/>
    <property type="match status" value="1"/>
</dbReference>
<sequence length="420" mass="45510">MLEELEVSVLLKKDIPALQTNGEVLCNSYPESVISGRSVLPNLTSVMHLPAMSLSTPPAYSYPLSGVQPPEDRQSPHNSAEDDDDKVKRPMNAFMVWSRKMRKKIADENPKMHNSEISKRLGAQWKALSDEEKRPYIEEAKRLREAHMKKHPNYKYKPKRKKQQPLRRFPMEMAASPYGPYFPQRPTGLPQLATPGVHAGRPLWTGQAAQYAIQRGDSAYGSRYYSASSPPGPYSYGGGYSCLSPTSAAYAASRGGYASGTSQWPGTVNGYHCGSSYGMQDGYQHPMLSYGDTPTFGANGSNPNLPLSFNQCPPHLDTGVSSPSKGVSSPVESVDSCTMLGKDDSVASADSSGENDINSFINVYLDDTTSAVGLEGPESDFKLLASSTSCSDFSSGVMFTSSSETLLDSAGSTVPLQHLI</sequence>
<evidence type="ECO:0000259" key="6">
    <source>
        <dbReference type="PROSITE" id="PS50118"/>
    </source>
</evidence>
<feature type="region of interest" description="Disordered" evidence="5">
    <location>
        <begin position="60"/>
        <end position="89"/>
    </location>
</feature>
<dbReference type="PROSITE" id="PS50118">
    <property type="entry name" value="HMG_BOX_2"/>
    <property type="match status" value="1"/>
</dbReference>
<keyword evidence="3 4" id="KW-0539">Nucleus</keyword>
<evidence type="ECO:0000256" key="4">
    <source>
        <dbReference type="PROSITE-ProRule" id="PRU00267"/>
    </source>
</evidence>
<dbReference type="PANTHER" id="PTHR10270:SF324">
    <property type="entry name" value="SOX DOMAIN-CONTAINING PROTEIN DICHAETE-RELATED"/>
    <property type="match status" value="1"/>
</dbReference>
<name>A0A0M4V9M5_9METZ</name>
<dbReference type="SMART" id="SM00398">
    <property type="entry name" value="HMG"/>
    <property type="match status" value="1"/>
</dbReference>
<dbReference type="GO" id="GO:0030154">
    <property type="term" value="P:cell differentiation"/>
    <property type="evidence" value="ECO:0007669"/>
    <property type="project" value="TreeGrafter"/>
</dbReference>
<evidence type="ECO:0000256" key="3">
    <source>
        <dbReference type="ARBA" id="ARBA00023242"/>
    </source>
</evidence>
<feature type="DNA-binding region" description="HMG box" evidence="4">
    <location>
        <begin position="87"/>
        <end position="155"/>
    </location>
</feature>
<dbReference type="PRINTS" id="PR00886">
    <property type="entry name" value="HIGHMOBLTY12"/>
</dbReference>
<comment type="subcellular location">
    <subcellularLocation>
        <location evidence="1">Nucleus</location>
    </subcellularLocation>
</comment>
<evidence type="ECO:0000256" key="2">
    <source>
        <dbReference type="ARBA" id="ARBA00023125"/>
    </source>
</evidence>
<dbReference type="GO" id="GO:0000978">
    <property type="term" value="F:RNA polymerase II cis-regulatory region sequence-specific DNA binding"/>
    <property type="evidence" value="ECO:0007669"/>
    <property type="project" value="TreeGrafter"/>
</dbReference>
<dbReference type="CDD" id="cd22028">
    <property type="entry name" value="HMG-box_SoxA_SoxB_SoxG"/>
    <property type="match status" value="1"/>
</dbReference>